<gene>
    <name evidence="1" type="ORF">BTUL_0004g00470</name>
</gene>
<comment type="caution">
    <text evidence="1">The sequence shown here is derived from an EMBL/GenBank/DDBJ whole genome shotgun (WGS) entry which is preliminary data.</text>
</comment>
<accession>A0A4Z1FDB6</accession>
<evidence type="ECO:0000313" key="1">
    <source>
        <dbReference type="EMBL" id="TGO19411.1"/>
    </source>
</evidence>
<dbReference type="OrthoDB" id="3537856at2759"/>
<name>A0A4Z1FDB6_9HELO</name>
<protein>
    <submittedName>
        <fullName evidence="1">Uncharacterized protein</fullName>
    </submittedName>
</protein>
<dbReference type="Proteomes" id="UP000297777">
    <property type="component" value="Unassembled WGS sequence"/>
</dbReference>
<dbReference type="AlphaFoldDB" id="A0A4Z1FDB6"/>
<keyword evidence="2" id="KW-1185">Reference proteome</keyword>
<proteinExistence type="predicted"/>
<reference evidence="1 2" key="1">
    <citation type="submission" date="2017-12" db="EMBL/GenBank/DDBJ databases">
        <title>Comparative genomics of Botrytis spp.</title>
        <authorList>
            <person name="Valero-Jimenez C.A."/>
            <person name="Tapia P."/>
            <person name="Veloso J."/>
            <person name="Silva-Moreno E."/>
            <person name="Staats M."/>
            <person name="Valdes J.H."/>
            <person name="Van Kan J.A.L."/>
        </authorList>
    </citation>
    <scope>NUCLEOTIDE SEQUENCE [LARGE SCALE GENOMIC DNA]</scope>
    <source>
        <strain evidence="1 2">Bt9001</strain>
    </source>
</reference>
<organism evidence="1 2">
    <name type="scientific">Botrytis tulipae</name>
    <dbReference type="NCBI Taxonomy" id="87230"/>
    <lineage>
        <taxon>Eukaryota</taxon>
        <taxon>Fungi</taxon>
        <taxon>Dikarya</taxon>
        <taxon>Ascomycota</taxon>
        <taxon>Pezizomycotina</taxon>
        <taxon>Leotiomycetes</taxon>
        <taxon>Helotiales</taxon>
        <taxon>Sclerotiniaceae</taxon>
        <taxon>Botrytis</taxon>
    </lineage>
</organism>
<sequence>MTISDNLNLVTYKVYSSQISYSTENHESKFNIKPKEMVSKVKSSKLLSKIKTIVKREKVVFGPRTWMDNWMDHWKGNAPVISASKEFYGLPQDVIELLWTYIIESDEKRQTYYMKPSLMESVYHYDSCKGNSDGRFKVQMTGARTLLRINSFSRSLALKKFCGTLPIFHVPFEENGILRFDPKRDIIHMQDFNHLACQMTRAGRMGPMPNWDYEYFAHPTFLELLNFHPEFHHMRKLVWVKPRWRKTHPFRRRKRIVDTHHLAWLLKRLWNIHKLPGSTWHHSTSIQNLVIDYSSLCKSIIVIHKLMDKENTNTVGASRMPEFTAEFGPVSDFFRFLREVGNIQNLRVGKDRWHKLSDDELFNTLLEGQSVLLDL</sequence>
<evidence type="ECO:0000313" key="2">
    <source>
        <dbReference type="Proteomes" id="UP000297777"/>
    </source>
</evidence>
<dbReference type="EMBL" id="PQXH01000004">
    <property type="protein sequence ID" value="TGO19411.1"/>
    <property type="molecule type" value="Genomic_DNA"/>
</dbReference>